<evidence type="ECO:0000313" key="2">
    <source>
        <dbReference type="EMBL" id="KHE92719.1"/>
    </source>
</evidence>
<keyword evidence="1" id="KW-0472">Membrane</keyword>
<reference evidence="2 3" key="1">
    <citation type="submission" date="2014-10" db="EMBL/GenBank/DDBJ databases">
        <title>Draft genome of anammox bacterium scalindua brodae, obtained using differential coverage binning of sequence data from two enrichment reactors.</title>
        <authorList>
            <person name="Speth D.R."/>
            <person name="Russ L."/>
            <person name="Kartal B."/>
            <person name="Op den Camp H.J."/>
            <person name="Dutilh B.E."/>
            <person name="Jetten M.S."/>
        </authorList>
    </citation>
    <scope>NUCLEOTIDE SEQUENCE [LARGE SCALE GENOMIC DNA]</scope>
    <source>
        <strain evidence="2">RU1</strain>
    </source>
</reference>
<name>A0A0B0EJF7_9BACT</name>
<gene>
    <name evidence="2" type="ORF">SCABRO_01527</name>
</gene>
<dbReference type="AlphaFoldDB" id="A0A0B0EJF7"/>
<feature type="transmembrane region" description="Helical" evidence="1">
    <location>
        <begin position="34"/>
        <end position="51"/>
    </location>
</feature>
<organism evidence="2 3">
    <name type="scientific">Candidatus Scalindua brodae</name>
    <dbReference type="NCBI Taxonomy" id="237368"/>
    <lineage>
        <taxon>Bacteria</taxon>
        <taxon>Pseudomonadati</taxon>
        <taxon>Planctomycetota</taxon>
        <taxon>Candidatus Brocadiia</taxon>
        <taxon>Candidatus Brocadiales</taxon>
        <taxon>Candidatus Scalinduaceae</taxon>
        <taxon>Candidatus Scalindua</taxon>
    </lineage>
</organism>
<evidence type="ECO:0000256" key="1">
    <source>
        <dbReference type="SAM" id="Phobius"/>
    </source>
</evidence>
<keyword evidence="1" id="KW-0812">Transmembrane</keyword>
<evidence type="ECO:0000313" key="3">
    <source>
        <dbReference type="Proteomes" id="UP000030652"/>
    </source>
</evidence>
<accession>A0A0B0EJF7</accession>
<keyword evidence="1" id="KW-1133">Transmembrane helix</keyword>
<comment type="caution">
    <text evidence="2">The sequence shown here is derived from an EMBL/GenBank/DDBJ whole genome shotgun (WGS) entry which is preliminary data.</text>
</comment>
<sequence length="652" mass="73523">MEQIKAIDESRKQNLKLVKDYLVKDYYMSHKKKPFPCILFILAVLFMVVPLCGCNKGIKRFVKNELSGNHNSNDVSAEKTDIFGDNVEVDRGVNERSAKDEVKSQGIIPADKNKREKRYLKSVNKEPFLTEGTVVKKTTSVTAGNEKTLLSGETNSVSVHDAGNGQRNEAVSVEDKIKNLVSCMAMAVPVTEKLKVSIVEFPNFDGETTDFTRFLYEELVVSFASDPKFEVVDRLHTIIGKDSEEIDAIVTGSIMDLHDSVKINARLMLKKTGLVLTAVSTTMPKDKAVERLIGKKRKVVAAKATVNSLYSQIDDLARQIVDCLQQGERYKIVLLEFTELNGRTNAFSRFLSQELVTRIFIADSKRIVIVDNNLVGKFVEEHNISLDELTYPEFSKQLFDSLGVNIITKGVITDLGNSIKLNARILTAETGSLYGVAAIDIVKDEKLAKLMGENVMIDNNKVEAQKIKIKEGHEKASSSFTNDAVFFKEDFSTCEEGQPLPEWGEGLIVKRDKDNKYFLTSDVDNFSVAAREVDFPEEFFFEFEVKGNTKYWSSIRFKDIDGDEFQVSFRLFQNLLSVTLPGPKQVKTEVDINNYAKIKIIRKNKLYELHANGSLLIVGSYSKYKEFRSFEIHSAFSRFQFTGFIGNNLVEN</sequence>
<protein>
    <recommendedName>
        <fullName evidence="4">FlgO domain-containing protein</fullName>
    </recommendedName>
</protein>
<dbReference type="Proteomes" id="UP000030652">
    <property type="component" value="Unassembled WGS sequence"/>
</dbReference>
<evidence type="ECO:0008006" key="4">
    <source>
        <dbReference type="Google" id="ProtNLM"/>
    </source>
</evidence>
<proteinExistence type="predicted"/>
<dbReference type="EMBL" id="JRYO01000097">
    <property type="protein sequence ID" value="KHE92719.1"/>
    <property type="molecule type" value="Genomic_DNA"/>
</dbReference>